<protein>
    <recommendedName>
        <fullName evidence="2">SGNH hydrolase-type esterase domain-containing protein</fullName>
    </recommendedName>
</protein>
<feature type="transmembrane region" description="Helical" evidence="1">
    <location>
        <begin position="21"/>
        <end position="42"/>
    </location>
</feature>
<dbReference type="InterPro" id="IPR036514">
    <property type="entry name" value="SGNH_hydro_sf"/>
</dbReference>
<dbReference type="SUPFAM" id="SSF52266">
    <property type="entry name" value="SGNH hydrolase"/>
    <property type="match status" value="1"/>
</dbReference>
<dbReference type="Proteomes" id="UP000285655">
    <property type="component" value="Unassembled WGS sequence"/>
</dbReference>
<evidence type="ECO:0000313" key="3">
    <source>
        <dbReference type="EMBL" id="RJO61120.1"/>
    </source>
</evidence>
<dbReference type="Gene3D" id="3.40.50.1110">
    <property type="entry name" value="SGNH hydrolase"/>
    <property type="match status" value="1"/>
</dbReference>
<dbReference type="Pfam" id="PF13472">
    <property type="entry name" value="Lipase_GDSL_2"/>
    <property type="match status" value="1"/>
</dbReference>
<evidence type="ECO:0000259" key="2">
    <source>
        <dbReference type="Pfam" id="PF13472"/>
    </source>
</evidence>
<proteinExistence type="predicted"/>
<gene>
    <name evidence="3" type="ORF">C4544_03675</name>
</gene>
<accession>A0A419DDK0</accession>
<organism evidence="3 4">
    <name type="scientific">candidate division WS5 bacterium</name>
    <dbReference type="NCBI Taxonomy" id="2093353"/>
    <lineage>
        <taxon>Bacteria</taxon>
        <taxon>candidate division WS5</taxon>
    </lineage>
</organism>
<keyword evidence="1" id="KW-0812">Transmembrane</keyword>
<comment type="caution">
    <text evidence="3">The sequence shown here is derived from an EMBL/GenBank/DDBJ whole genome shotgun (WGS) entry which is preliminary data.</text>
</comment>
<keyword evidence="1" id="KW-1133">Transmembrane helix</keyword>
<evidence type="ECO:0000256" key="1">
    <source>
        <dbReference type="SAM" id="Phobius"/>
    </source>
</evidence>
<reference evidence="3 4" key="1">
    <citation type="journal article" date="2017" name="ISME J.">
        <title>Energy and carbon metabolisms in a deep terrestrial subsurface fluid microbial community.</title>
        <authorList>
            <person name="Momper L."/>
            <person name="Jungbluth S.P."/>
            <person name="Lee M.D."/>
            <person name="Amend J.P."/>
        </authorList>
    </citation>
    <scope>NUCLEOTIDE SEQUENCE [LARGE SCALE GENOMIC DNA]</scope>
    <source>
        <strain evidence="3">SURF_29</strain>
    </source>
</reference>
<sequence>MPILNTTTLKGNILINFIQNILLILLGCFIAFIAVEIFLRIYNPFVFSVKGDKIVLSANEKYTIKNHAIEKLDRAIVLKTNSIGFRGEEPPKNFKSYLTTITVGGSTTKCGYLSEGRTWPDVLGMKLKNVFRNTWINNAGLDGHSTLGHLILMEDYIVKLTPKNILFLVGINDEGNDAYQWGFEDDKLLKKNGFYLKSLKSFGRTLANKSEVFAVGLNLFRYIKATMVGVRHDEEVNLSNKNLTLDLPEEEIALALEKHKKYLTSYEMRLNKLIQISRGKGIEPIFLTQPTLYGYGVDDVTKTDLERIYKRESENGKLAWKRLELYNDVVRQFAIRENVLVIDLAKEMPKSSKYYYDFSHYTNEGAEKVAEIVFEHLCPFYMRKYNEFAISDCSIENKKLGSYK</sequence>
<feature type="domain" description="SGNH hydrolase-type esterase" evidence="2">
    <location>
        <begin position="103"/>
        <end position="367"/>
    </location>
</feature>
<dbReference type="InterPro" id="IPR013830">
    <property type="entry name" value="SGNH_hydro"/>
</dbReference>
<evidence type="ECO:0000313" key="4">
    <source>
        <dbReference type="Proteomes" id="UP000285655"/>
    </source>
</evidence>
<dbReference type="EMBL" id="QZJW01000029">
    <property type="protein sequence ID" value="RJO61120.1"/>
    <property type="molecule type" value="Genomic_DNA"/>
</dbReference>
<dbReference type="AlphaFoldDB" id="A0A419DDK0"/>
<keyword evidence="1" id="KW-0472">Membrane</keyword>
<name>A0A419DDK0_9BACT</name>